<keyword evidence="1" id="KW-0812">Transmembrane</keyword>
<name>A0A0A9GI23_ARUDO</name>
<accession>A0A0A9GI23</accession>
<dbReference type="AlphaFoldDB" id="A0A0A9GI23"/>
<reference evidence="2" key="2">
    <citation type="journal article" date="2015" name="Data Brief">
        <title>Shoot transcriptome of the giant reed, Arundo donax.</title>
        <authorList>
            <person name="Barrero R.A."/>
            <person name="Guerrero F.D."/>
            <person name="Moolhuijzen P."/>
            <person name="Goolsby J.A."/>
            <person name="Tidwell J."/>
            <person name="Bellgard S.E."/>
            <person name="Bellgard M.I."/>
        </authorList>
    </citation>
    <scope>NUCLEOTIDE SEQUENCE</scope>
    <source>
        <tissue evidence="2">Shoot tissue taken approximately 20 cm above the soil surface</tissue>
    </source>
</reference>
<proteinExistence type="predicted"/>
<evidence type="ECO:0000256" key="1">
    <source>
        <dbReference type="SAM" id="Phobius"/>
    </source>
</evidence>
<dbReference type="EMBL" id="GBRH01175735">
    <property type="protein sequence ID" value="JAE22161.1"/>
    <property type="molecule type" value="Transcribed_RNA"/>
</dbReference>
<evidence type="ECO:0000313" key="2">
    <source>
        <dbReference type="EMBL" id="JAE22161.1"/>
    </source>
</evidence>
<keyword evidence="1" id="KW-1133">Transmembrane helix</keyword>
<feature type="transmembrane region" description="Helical" evidence="1">
    <location>
        <begin position="6"/>
        <end position="25"/>
    </location>
</feature>
<organism evidence="2">
    <name type="scientific">Arundo donax</name>
    <name type="common">Giant reed</name>
    <name type="synonym">Donax arundinaceus</name>
    <dbReference type="NCBI Taxonomy" id="35708"/>
    <lineage>
        <taxon>Eukaryota</taxon>
        <taxon>Viridiplantae</taxon>
        <taxon>Streptophyta</taxon>
        <taxon>Embryophyta</taxon>
        <taxon>Tracheophyta</taxon>
        <taxon>Spermatophyta</taxon>
        <taxon>Magnoliopsida</taxon>
        <taxon>Liliopsida</taxon>
        <taxon>Poales</taxon>
        <taxon>Poaceae</taxon>
        <taxon>PACMAD clade</taxon>
        <taxon>Arundinoideae</taxon>
        <taxon>Arundineae</taxon>
        <taxon>Arundo</taxon>
    </lineage>
</organism>
<protein>
    <submittedName>
        <fullName evidence="2">Uncharacterized protein</fullName>
    </submittedName>
</protein>
<keyword evidence="1" id="KW-0472">Membrane</keyword>
<sequence>MGISSSIFVLVLYIIIIIMGAMFCSRREGKG</sequence>
<reference evidence="2" key="1">
    <citation type="submission" date="2014-09" db="EMBL/GenBank/DDBJ databases">
        <authorList>
            <person name="Magalhaes I.L.F."/>
            <person name="Oliveira U."/>
            <person name="Santos F.R."/>
            <person name="Vidigal T.H.D.A."/>
            <person name="Brescovit A.D."/>
            <person name="Santos A.J."/>
        </authorList>
    </citation>
    <scope>NUCLEOTIDE SEQUENCE</scope>
    <source>
        <tissue evidence="2">Shoot tissue taken approximately 20 cm above the soil surface</tissue>
    </source>
</reference>